<gene>
    <name evidence="1" type="ORF">CVT26_015962</name>
</gene>
<evidence type="ECO:0000313" key="2">
    <source>
        <dbReference type="Proteomes" id="UP000284706"/>
    </source>
</evidence>
<dbReference type="EMBL" id="NHYE01001410">
    <property type="protein sequence ID" value="PPQ95832.1"/>
    <property type="molecule type" value="Genomic_DNA"/>
</dbReference>
<comment type="caution">
    <text evidence="1">The sequence shown here is derived from an EMBL/GenBank/DDBJ whole genome shotgun (WGS) entry which is preliminary data.</text>
</comment>
<organism evidence="1 2">
    <name type="scientific">Gymnopilus dilepis</name>
    <dbReference type="NCBI Taxonomy" id="231916"/>
    <lineage>
        <taxon>Eukaryota</taxon>
        <taxon>Fungi</taxon>
        <taxon>Dikarya</taxon>
        <taxon>Basidiomycota</taxon>
        <taxon>Agaricomycotina</taxon>
        <taxon>Agaricomycetes</taxon>
        <taxon>Agaricomycetidae</taxon>
        <taxon>Agaricales</taxon>
        <taxon>Agaricineae</taxon>
        <taxon>Hymenogastraceae</taxon>
        <taxon>Gymnopilus</taxon>
    </lineage>
</organism>
<accession>A0A409XYI7</accession>
<proteinExistence type="predicted"/>
<name>A0A409XYI7_9AGAR</name>
<dbReference type="AlphaFoldDB" id="A0A409XYI7"/>
<dbReference type="InParanoid" id="A0A409XYI7"/>
<keyword evidence="2" id="KW-1185">Reference proteome</keyword>
<evidence type="ECO:0000313" key="1">
    <source>
        <dbReference type="EMBL" id="PPQ95832.1"/>
    </source>
</evidence>
<dbReference type="Proteomes" id="UP000284706">
    <property type="component" value="Unassembled WGS sequence"/>
</dbReference>
<protein>
    <submittedName>
        <fullName evidence="1">Uncharacterized protein</fullName>
    </submittedName>
</protein>
<sequence length="111" mass="12392">MALAWDQLELNPTTFSPENMLFLARVIQVHVHPTAVTDTASEVNQRQDGPVKVMIKRIPRPQADVLEDDSSASRAALAFGLVQDGEEGGGHEEEEETIEWERALGWRVLEL</sequence>
<dbReference type="OrthoDB" id="74813at2759"/>
<reference evidence="1 2" key="1">
    <citation type="journal article" date="2018" name="Evol. Lett.">
        <title>Horizontal gene cluster transfer increased hallucinogenic mushroom diversity.</title>
        <authorList>
            <person name="Reynolds H.T."/>
            <person name="Vijayakumar V."/>
            <person name="Gluck-Thaler E."/>
            <person name="Korotkin H.B."/>
            <person name="Matheny P.B."/>
            <person name="Slot J.C."/>
        </authorList>
    </citation>
    <scope>NUCLEOTIDE SEQUENCE [LARGE SCALE GENOMIC DNA]</scope>
    <source>
        <strain evidence="1 2">SRW20</strain>
    </source>
</reference>